<accession>A0A180G585</accession>
<proteinExistence type="predicted"/>
<reference evidence="3 4" key="3">
    <citation type="journal article" date="2017" name="G3 (Bethesda)">
        <title>Comparative analysis highlights variable genome content of wheat rusts and divergence of the mating loci.</title>
        <authorList>
            <person name="Cuomo C.A."/>
            <person name="Bakkeren G."/>
            <person name="Khalil H.B."/>
            <person name="Panwar V."/>
            <person name="Joly D."/>
            <person name="Linning R."/>
            <person name="Sakthikumar S."/>
            <person name="Song X."/>
            <person name="Adiconis X."/>
            <person name="Fan L."/>
            <person name="Goldberg J.M."/>
            <person name="Levin J.Z."/>
            <person name="Young S."/>
            <person name="Zeng Q."/>
            <person name="Anikster Y."/>
            <person name="Bruce M."/>
            <person name="Wang M."/>
            <person name="Yin C."/>
            <person name="McCallum B."/>
            <person name="Szabo L.J."/>
            <person name="Hulbert S."/>
            <person name="Chen X."/>
            <person name="Fellers J.P."/>
        </authorList>
    </citation>
    <scope>NUCLEOTIDE SEQUENCE</scope>
    <source>
        <strain evidence="4">Isolate 1-1 / race 1 (BBBD)</strain>
        <strain evidence="3">isolate 1-1 / race 1 (BBBD)</strain>
    </source>
</reference>
<organism evidence="2">
    <name type="scientific">Puccinia triticina (isolate 1-1 / race 1 (BBBD))</name>
    <name type="common">Brown leaf rust fungus</name>
    <dbReference type="NCBI Taxonomy" id="630390"/>
    <lineage>
        <taxon>Eukaryota</taxon>
        <taxon>Fungi</taxon>
        <taxon>Dikarya</taxon>
        <taxon>Basidiomycota</taxon>
        <taxon>Pucciniomycotina</taxon>
        <taxon>Pucciniomycetes</taxon>
        <taxon>Pucciniales</taxon>
        <taxon>Pucciniaceae</taxon>
        <taxon>Puccinia</taxon>
    </lineage>
</organism>
<sequence length="155" mass="17562">MRDTNLRQHPPPQPVQFDPVSTAFTDTPNFARFAFVPNTKAPVPQLQPGETFQSARGNPQQGRPLSFPLSDHPIEGTDGNPKHLGRFLQLIRDFLYPQEAFFSSQARMIVWISRHFGYQPTDPSRNPSPAKNWYNSLISTNARAQNVLDPYADLD</sequence>
<feature type="compositionally biased region" description="Polar residues" evidence="1">
    <location>
        <begin position="48"/>
        <end position="63"/>
    </location>
</feature>
<evidence type="ECO:0000313" key="2">
    <source>
        <dbReference type="EMBL" id="OAV87619.1"/>
    </source>
</evidence>
<name>A0A180G585_PUCT1</name>
<dbReference type="VEuPathDB" id="FungiDB:PTTG_29356"/>
<evidence type="ECO:0000256" key="1">
    <source>
        <dbReference type="SAM" id="MobiDB-lite"/>
    </source>
</evidence>
<dbReference type="EnsemblFungi" id="PTTG_29356-t43_1">
    <property type="protein sequence ID" value="PTTG_29356-t43_1-p1"/>
    <property type="gene ID" value="PTTG_29356"/>
</dbReference>
<dbReference type="AlphaFoldDB" id="A0A180G585"/>
<feature type="region of interest" description="Disordered" evidence="1">
    <location>
        <begin position="41"/>
        <end position="64"/>
    </location>
</feature>
<dbReference type="Proteomes" id="UP000005240">
    <property type="component" value="Unassembled WGS sequence"/>
</dbReference>
<dbReference type="OrthoDB" id="10605983at2759"/>
<reference evidence="3" key="4">
    <citation type="submission" date="2025-05" db="UniProtKB">
        <authorList>
            <consortium name="EnsemblFungi"/>
        </authorList>
    </citation>
    <scope>IDENTIFICATION</scope>
    <source>
        <strain evidence="3">isolate 1-1 / race 1 (BBBD)</strain>
    </source>
</reference>
<feature type="region of interest" description="Disordered" evidence="1">
    <location>
        <begin position="1"/>
        <end position="21"/>
    </location>
</feature>
<reference evidence="2" key="2">
    <citation type="submission" date="2016-05" db="EMBL/GenBank/DDBJ databases">
        <title>Comparative analysis highlights variable genome content of wheat rusts and divergence of the mating loci.</title>
        <authorList>
            <person name="Cuomo C.A."/>
            <person name="Bakkeren G."/>
            <person name="Szabo L."/>
            <person name="Khalil H."/>
            <person name="Joly D."/>
            <person name="Goldberg J."/>
            <person name="Young S."/>
            <person name="Zeng Q."/>
            <person name="Fellers J."/>
        </authorList>
    </citation>
    <scope>NUCLEOTIDE SEQUENCE [LARGE SCALE GENOMIC DNA]</scope>
    <source>
        <strain evidence="2">1-1 BBBD Race 1</strain>
    </source>
</reference>
<keyword evidence="4" id="KW-1185">Reference proteome</keyword>
<dbReference type="EMBL" id="ADAS02000333">
    <property type="protein sequence ID" value="OAV87619.1"/>
    <property type="molecule type" value="Genomic_DNA"/>
</dbReference>
<protein>
    <submittedName>
        <fullName evidence="2 3">Uncharacterized protein</fullName>
    </submittedName>
</protein>
<evidence type="ECO:0000313" key="4">
    <source>
        <dbReference type="Proteomes" id="UP000005240"/>
    </source>
</evidence>
<reference evidence="2" key="1">
    <citation type="submission" date="2009-11" db="EMBL/GenBank/DDBJ databases">
        <authorList>
            <consortium name="The Broad Institute Genome Sequencing Platform"/>
            <person name="Ward D."/>
            <person name="Feldgarden M."/>
            <person name="Earl A."/>
            <person name="Young S.K."/>
            <person name="Zeng Q."/>
            <person name="Koehrsen M."/>
            <person name="Alvarado L."/>
            <person name="Berlin A."/>
            <person name="Bochicchio J."/>
            <person name="Borenstein D."/>
            <person name="Chapman S.B."/>
            <person name="Chen Z."/>
            <person name="Engels R."/>
            <person name="Freedman E."/>
            <person name="Gellesch M."/>
            <person name="Goldberg J."/>
            <person name="Griggs A."/>
            <person name="Gujja S."/>
            <person name="Heilman E."/>
            <person name="Heiman D."/>
            <person name="Hepburn T."/>
            <person name="Howarth C."/>
            <person name="Jen D."/>
            <person name="Larson L."/>
            <person name="Lewis B."/>
            <person name="Mehta T."/>
            <person name="Park D."/>
            <person name="Pearson M."/>
            <person name="Roberts A."/>
            <person name="Saif S."/>
            <person name="Shea T."/>
            <person name="Shenoy N."/>
            <person name="Sisk P."/>
            <person name="Stolte C."/>
            <person name="Sykes S."/>
            <person name="Thomson T."/>
            <person name="Walk T."/>
            <person name="White J."/>
            <person name="Yandava C."/>
            <person name="Izard J."/>
            <person name="Baranova O.V."/>
            <person name="Blanton J.M."/>
            <person name="Tanner A.C."/>
            <person name="Dewhirst F.E."/>
            <person name="Haas B."/>
            <person name="Nusbaum C."/>
            <person name="Birren B."/>
        </authorList>
    </citation>
    <scope>NUCLEOTIDE SEQUENCE [LARGE SCALE GENOMIC DNA]</scope>
    <source>
        <strain evidence="2">1-1 BBBD Race 1</strain>
    </source>
</reference>
<evidence type="ECO:0000313" key="3">
    <source>
        <dbReference type="EnsemblFungi" id="PTTG_29356-t43_1-p1"/>
    </source>
</evidence>
<gene>
    <name evidence="2" type="ORF">PTTG_29356</name>
</gene>
<dbReference type="STRING" id="630390.A0A180G585"/>